<evidence type="ECO:0000313" key="2">
    <source>
        <dbReference type="EMBL" id="CAB3397463.1"/>
    </source>
</evidence>
<feature type="transmembrane region" description="Helical" evidence="1">
    <location>
        <begin position="21"/>
        <end position="43"/>
    </location>
</feature>
<keyword evidence="1" id="KW-0472">Membrane</keyword>
<feature type="transmembrane region" description="Helical" evidence="1">
    <location>
        <begin position="100"/>
        <end position="120"/>
    </location>
</feature>
<organism evidence="2 3">
    <name type="scientific">Caenorhabditis bovis</name>
    <dbReference type="NCBI Taxonomy" id="2654633"/>
    <lineage>
        <taxon>Eukaryota</taxon>
        <taxon>Metazoa</taxon>
        <taxon>Ecdysozoa</taxon>
        <taxon>Nematoda</taxon>
        <taxon>Chromadorea</taxon>
        <taxon>Rhabditida</taxon>
        <taxon>Rhabditina</taxon>
        <taxon>Rhabditomorpha</taxon>
        <taxon>Rhabditoidea</taxon>
        <taxon>Rhabditidae</taxon>
        <taxon>Peloderinae</taxon>
        <taxon>Caenorhabditis</taxon>
    </lineage>
</organism>
<name>A0A8S1EAG9_9PELO</name>
<dbReference type="AlphaFoldDB" id="A0A8S1EAG9"/>
<evidence type="ECO:0008006" key="4">
    <source>
        <dbReference type="Google" id="ProtNLM"/>
    </source>
</evidence>
<gene>
    <name evidence="2" type="ORF">CBOVIS_LOCUS866</name>
</gene>
<evidence type="ECO:0000256" key="1">
    <source>
        <dbReference type="SAM" id="Phobius"/>
    </source>
</evidence>
<evidence type="ECO:0000313" key="3">
    <source>
        <dbReference type="Proteomes" id="UP000494206"/>
    </source>
</evidence>
<dbReference type="EMBL" id="CADEPM010000001">
    <property type="protein sequence ID" value="CAB3397463.1"/>
    <property type="molecule type" value="Genomic_DNA"/>
</dbReference>
<comment type="caution">
    <text evidence="2">The sequence shown here is derived from an EMBL/GenBank/DDBJ whole genome shotgun (WGS) entry which is preliminary data.</text>
</comment>
<reference evidence="2 3" key="1">
    <citation type="submission" date="2020-04" db="EMBL/GenBank/DDBJ databases">
        <authorList>
            <person name="Laetsch R D."/>
            <person name="Stevens L."/>
            <person name="Kumar S."/>
            <person name="Blaxter L. M."/>
        </authorList>
    </citation>
    <scope>NUCLEOTIDE SEQUENCE [LARGE SCALE GENOMIC DNA]</scope>
</reference>
<feature type="transmembrane region" description="Helical" evidence="1">
    <location>
        <begin position="141"/>
        <end position="164"/>
    </location>
</feature>
<protein>
    <recommendedName>
        <fullName evidence="4">Serpentine Receptor, class H</fullName>
    </recommendedName>
</protein>
<dbReference type="PANTHER" id="PTHR46891:SF9">
    <property type="entry name" value="SERPENTINE RECEPTOR, CLASS H-RELATED"/>
    <property type="match status" value="1"/>
</dbReference>
<sequence>MDFLLNSAEHQEQIWGIYKKLIKVLSIATLPIYLEAVFCLLYKSPHFDKTYIILLTANVVLSYSAQFYGGILLGPVVIVPFIGFYASGILQTMFHVNPLIQLTVFYMIFHANAAVMNHLFIQRLKMIVPPTWKHCDFVCRVFTVFLTISYLCAILPIFTSLLLIEDQYSAKMYYVTTYRDVPINFWTDAYAVNSARSREFSISMTISSLTFVYYAIALIATISLIILIFHGVGSTIALLLSNKPYREIMRGQISKSLANPIVYVSLN</sequence>
<keyword evidence="1" id="KW-1133">Transmembrane helix</keyword>
<feature type="transmembrane region" description="Helical" evidence="1">
    <location>
        <begin position="211"/>
        <end position="240"/>
    </location>
</feature>
<keyword evidence="3" id="KW-1185">Reference proteome</keyword>
<keyword evidence="1" id="KW-0812">Transmembrane</keyword>
<dbReference type="OrthoDB" id="5821194at2759"/>
<dbReference type="Pfam" id="PF10318">
    <property type="entry name" value="7TM_GPCR_Srh"/>
    <property type="match status" value="1"/>
</dbReference>
<accession>A0A8S1EAG9</accession>
<dbReference type="InterPro" id="IPR019422">
    <property type="entry name" value="7TM_GPCR_serpentine_rcpt_Srh"/>
</dbReference>
<feature type="transmembrane region" description="Helical" evidence="1">
    <location>
        <begin position="72"/>
        <end position="94"/>
    </location>
</feature>
<dbReference type="PANTHER" id="PTHR46891">
    <property type="entry name" value="SERPENTINE RECEPTOR, CLASS H-RELATED"/>
    <property type="match status" value="1"/>
</dbReference>
<proteinExistence type="predicted"/>
<dbReference type="Proteomes" id="UP000494206">
    <property type="component" value="Unassembled WGS sequence"/>
</dbReference>